<proteinExistence type="predicted"/>
<dbReference type="SMART" id="SM00028">
    <property type="entry name" value="TPR"/>
    <property type="match status" value="2"/>
</dbReference>
<dbReference type="PANTHER" id="PTHR45954">
    <property type="entry name" value="LD33695P"/>
    <property type="match status" value="1"/>
</dbReference>
<dbReference type="RefSeq" id="WP_146135858.1">
    <property type="nucleotide sequence ID" value="NZ_PVWG01000112.1"/>
</dbReference>
<dbReference type="Gene3D" id="1.25.40.10">
    <property type="entry name" value="Tetratricopeptide repeat domain"/>
    <property type="match status" value="1"/>
</dbReference>
<dbReference type="InterPro" id="IPR052386">
    <property type="entry name" value="GPSM"/>
</dbReference>
<organism evidence="5 6">
    <name type="scientific">Phormidesmis priestleyi ULC007</name>
    <dbReference type="NCBI Taxonomy" id="1920490"/>
    <lineage>
        <taxon>Bacteria</taxon>
        <taxon>Bacillati</taxon>
        <taxon>Cyanobacteriota</taxon>
        <taxon>Cyanophyceae</taxon>
        <taxon>Leptolyngbyales</taxon>
        <taxon>Leptolyngbyaceae</taxon>
        <taxon>Phormidesmis</taxon>
    </lineage>
</organism>
<dbReference type="GO" id="GO:0001965">
    <property type="term" value="F:G-protein alpha-subunit binding"/>
    <property type="evidence" value="ECO:0007669"/>
    <property type="project" value="TreeGrafter"/>
</dbReference>
<gene>
    <name evidence="5" type="ORF">C7B65_26855</name>
</gene>
<keyword evidence="6" id="KW-1185">Reference proteome</keyword>
<reference evidence="5 6" key="2">
    <citation type="submission" date="2018-03" db="EMBL/GenBank/DDBJ databases">
        <title>The ancient ancestry and fast evolution of plastids.</title>
        <authorList>
            <person name="Moore K.R."/>
            <person name="Magnabosco C."/>
            <person name="Momper L."/>
            <person name="Gold D.A."/>
            <person name="Bosak T."/>
            <person name="Fournier G.P."/>
        </authorList>
    </citation>
    <scope>NUCLEOTIDE SEQUENCE [LARGE SCALE GENOMIC DNA]</scope>
    <source>
        <strain evidence="5 6">ULC007</strain>
    </source>
</reference>
<evidence type="ECO:0000256" key="4">
    <source>
        <dbReference type="PROSITE-ProRule" id="PRU00339"/>
    </source>
</evidence>
<keyword evidence="4" id="KW-0802">TPR repeat</keyword>
<evidence type="ECO:0000313" key="5">
    <source>
        <dbReference type="EMBL" id="PSB13929.1"/>
    </source>
</evidence>
<dbReference type="GO" id="GO:0005938">
    <property type="term" value="C:cell cortex"/>
    <property type="evidence" value="ECO:0007669"/>
    <property type="project" value="TreeGrafter"/>
</dbReference>
<dbReference type="Proteomes" id="UP000238634">
    <property type="component" value="Unassembled WGS sequence"/>
</dbReference>
<keyword evidence="2" id="KW-0963">Cytoplasm</keyword>
<dbReference type="EMBL" id="PVWG01000112">
    <property type="protein sequence ID" value="PSB13929.1"/>
    <property type="molecule type" value="Genomic_DNA"/>
</dbReference>
<feature type="non-terminal residue" evidence="5">
    <location>
        <position position="146"/>
    </location>
</feature>
<comment type="caution">
    <text evidence="5">The sequence shown here is derived from an EMBL/GenBank/DDBJ whole genome shotgun (WGS) entry which is preliminary data.</text>
</comment>
<dbReference type="InterPro" id="IPR011990">
    <property type="entry name" value="TPR-like_helical_dom_sf"/>
</dbReference>
<keyword evidence="3" id="KW-0677">Repeat</keyword>
<dbReference type="InterPro" id="IPR019734">
    <property type="entry name" value="TPR_rpt"/>
</dbReference>
<sequence length="146" mass="15912">MSPHLKSTGLAIAALVLSLTAPLLPTAYSPLPVLAQTSTHSASKAEADRLLQQGNQQYQISQFDAAFQSWQKSLQIYRNLKDRLGEGQSLGNLGIAYYSLGNYAKAIEYHEQHLAIAREIKDRLGEGQSLGNLGIAYYSLGNYAKA</sequence>
<dbReference type="SUPFAM" id="SSF48452">
    <property type="entry name" value="TPR-like"/>
    <property type="match status" value="1"/>
</dbReference>
<feature type="repeat" description="TPR" evidence="4">
    <location>
        <begin position="87"/>
        <end position="120"/>
    </location>
</feature>
<evidence type="ECO:0000256" key="2">
    <source>
        <dbReference type="ARBA" id="ARBA00022490"/>
    </source>
</evidence>
<dbReference type="PROSITE" id="PS50005">
    <property type="entry name" value="TPR"/>
    <property type="match status" value="1"/>
</dbReference>
<protein>
    <submittedName>
        <fullName evidence="5">Fis family transcriptional regulator</fullName>
    </submittedName>
</protein>
<dbReference type="AlphaFoldDB" id="A0A2T1D0A2"/>
<evidence type="ECO:0000256" key="3">
    <source>
        <dbReference type="ARBA" id="ARBA00022737"/>
    </source>
</evidence>
<name>A0A2T1D0A2_9CYAN</name>
<comment type="subcellular location">
    <subcellularLocation>
        <location evidence="1">Cytoplasm</location>
    </subcellularLocation>
</comment>
<reference evidence="5 6" key="1">
    <citation type="submission" date="2018-02" db="EMBL/GenBank/DDBJ databases">
        <authorList>
            <person name="Cohen D.B."/>
            <person name="Kent A.D."/>
        </authorList>
    </citation>
    <scope>NUCLEOTIDE SEQUENCE [LARGE SCALE GENOMIC DNA]</scope>
    <source>
        <strain evidence="5 6">ULC007</strain>
    </source>
</reference>
<dbReference type="PANTHER" id="PTHR45954:SF1">
    <property type="entry name" value="LD33695P"/>
    <property type="match status" value="1"/>
</dbReference>
<evidence type="ECO:0000313" key="6">
    <source>
        <dbReference type="Proteomes" id="UP000238634"/>
    </source>
</evidence>
<dbReference type="GO" id="GO:0005092">
    <property type="term" value="F:GDP-dissociation inhibitor activity"/>
    <property type="evidence" value="ECO:0007669"/>
    <property type="project" value="TreeGrafter"/>
</dbReference>
<evidence type="ECO:0000256" key="1">
    <source>
        <dbReference type="ARBA" id="ARBA00004496"/>
    </source>
</evidence>
<accession>A0A2T1D0A2</accession>
<dbReference type="Pfam" id="PF13424">
    <property type="entry name" value="TPR_12"/>
    <property type="match status" value="1"/>
</dbReference>